<comment type="caution">
    <text evidence="1">The sequence shown here is derived from an EMBL/GenBank/DDBJ whole genome shotgun (WGS) entry which is preliminary data.</text>
</comment>
<protein>
    <submittedName>
        <fullName evidence="1">SusD/RagB family nutrient-binding outer membrane lipoprotein</fullName>
    </submittedName>
</protein>
<dbReference type="SUPFAM" id="SSF48452">
    <property type="entry name" value="TPR-like"/>
    <property type="match status" value="1"/>
</dbReference>
<keyword evidence="2" id="KW-1185">Reference proteome</keyword>
<evidence type="ECO:0000313" key="2">
    <source>
        <dbReference type="Proteomes" id="UP000306402"/>
    </source>
</evidence>
<dbReference type="OrthoDB" id="843771at2"/>
<dbReference type="InterPro" id="IPR041662">
    <property type="entry name" value="SusD-like_2"/>
</dbReference>
<organism evidence="1 2">
    <name type="scientific">Dyadobacter luticola</name>
    <dbReference type="NCBI Taxonomy" id="1979387"/>
    <lineage>
        <taxon>Bacteria</taxon>
        <taxon>Pseudomonadati</taxon>
        <taxon>Bacteroidota</taxon>
        <taxon>Cytophagia</taxon>
        <taxon>Cytophagales</taxon>
        <taxon>Spirosomataceae</taxon>
        <taxon>Dyadobacter</taxon>
    </lineage>
</organism>
<name>A0A5R9L411_9BACT</name>
<dbReference type="AlphaFoldDB" id="A0A5R9L411"/>
<accession>A0A5R9L411</accession>
<proteinExistence type="predicted"/>
<dbReference type="Pfam" id="PF12771">
    <property type="entry name" value="SusD-like_2"/>
    <property type="match status" value="1"/>
</dbReference>
<dbReference type="PROSITE" id="PS51257">
    <property type="entry name" value="PROKAR_LIPOPROTEIN"/>
    <property type="match status" value="1"/>
</dbReference>
<sequence length="531" mass="59341">MKFNHKLIGLCAAFALSLTGCERSFEELEKDPNRPVTAPASLVLQGIEFDMYDDTGRPFSDEMRWNQFYAINYNYYGNNEYTWSSFVDHYSTLKNVVKMEEEAKRAGLADVNPYTAAGKFFRAFFFDQMSVRGGDIPVSEALKGLETLTPKYDSQKDVYMQILSLLDQSNAEFASLITQGNNSLAGDFYLGGDLAKWQKVVNALRLRILIRLSKKEAEAGMNVKAQFAEMLTNPTKYPLMSGMADNLQFVSNTFNKYPSNPDNFGFDATRQNMAQTYVGLLTARQDPRVMVTTEPAGAQLKAGKKPSDFSAFIAASSGEDLSDMSNKAGKDNGAGFAPGEYSFQSRSRYYSNYVGESTFLVGYPEMCFNIAEGIARGWATGSAEDWYKKGIVASQEFYGVKTGTLTMTYSKTGGRATSDFVNYTINFDFNTYYAQPLVKYAGNNISGIEQIVTQKYLAFFMNSGMEAYFNYIRTGFPKFMTGVGTGNSGRIAVRWQYPYTERTTNEANYKAAIQSQFAGKDDINQALWLSK</sequence>
<evidence type="ECO:0000313" key="1">
    <source>
        <dbReference type="EMBL" id="TLV03015.1"/>
    </source>
</evidence>
<dbReference type="InterPro" id="IPR011990">
    <property type="entry name" value="TPR-like_helical_dom_sf"/>
</dbReference>
<dbReference type="RefSeq" id="WP_138364222.1">
    <property type="nucleotide sequence ID" value="NZ_VCEJ01000002.1"/>
</dbReference>
<keyword evidence="1" id="KW-0449">Lipoprotein</keyword>
<dbReference type="EMBL" id="VCEJ01000002">
    <property type="protein sequence ID" value="TLV03015.1"/>
    <property type="molecule type" value="Genomic_DNA"/>
</dbReference>
<reference evidence="1 2" key="1">
    <citation type="submission" date="2019-05" db="EMBL/GenBank/DDBJ databases">
        <authorList>
            <person name="Qu J.-H."/>
        </authorList>
    </citation>
    <scope>NUCLEOTIDE SEQUENCE [LARGE SCALE GENOMIC DNA]</scope>
    <source>
        <strain evidence="1 2">T17</strain>
    </source>
</reference>
<dbReference type="Gene3D" id="1.25.40.390">
    <property type="match status" value="1"/>
</dbReference>
<dbReference type="Proteomes" id="UP000306402">
    <property type="component" value="Unassembled WGS sequence"/>
</dbReference>
<gene>
    <name evidence="1" type="ORF">FEN17_05225</name>
</gene>